<proteinExistence type="predicted"/>
<comment type="caution">
    <text evidence="2">The sequence shown here is derived from an EMBL/GenBank/DDBJ whole genome shotgun (WGS) entry which is preliminary data.</text>
</comment>
<feature type="transmembrane region" description="Helical" evidence="1">
    <location>
        <begin position="12"/>
        <end position="37"/>
    </location>
</feature>
<keyword evidence="1" id="KW-1133">Transmembrane helix</keyword>
<dbReference type="RefSeq" id="WP_209917262.1">
    <property type="nucleotide sequence ID" value="NZ_JAGIOP010000002.1"/>
</dbReference>
<reference evidence="2 3" key="1">
    <citation type="submission" date="2021-03" db="EMBL/GenBank/DDBJ databases">
        <title>Sequencing the genomes of 1000 actinobacteria strains.</title>
        <authorList>
            <person name="Klenk H.-P."/>
        </authorList>
    </citation>
    <scope>NUCLEOTIDE SEQUENCE [LARGE SCALE GENOMIC DNA]</scope>
    <source>
        <strain evidence="2 3">DSM 46713</strain>
    </source>
</reference>
<sequence>MITFSKPTKRRVFRSLAAVVLASCVLTGIAVCIGFIVNHEGEPVSGGEYVRLALLSLTLWGPMYLVIAWPLSVPLIAGITALVAYTHVGDDEAKLPDDSKVTLPEDNPEQ</sequence>
<evidence type="ECO:0000313" key="2">
    <source>
        <dbReference type="EMBL" id="MBP2452861.1"/>
    </source>
</evidence>
<gene>
    <name evidence="2" type="ORF">JOF57_002774</name>
</gene>
<name>A0ABS4ZUK0_9MYCO</name>
<dbReference type="Proteomes" id="UP000694460">
    <property type="component" value="Unassembled WGS sequence"/>
</dbReference>
<keyword evidence="3" id="KW-1185">Reference proteome</keyword>
<protein>
    <submittedName>
        <fullName evidence="2">Lipopolysaccharide export LptBFGC system permease protein LptF</fullName>
    </submittedName>
</protein>
<evidence type="ECO:0000313" key="3">
    <source>
        <dbReference type="Proteomes" id="UP000694460"/>
    </source>
</evidence>
<feature type="transmembrane region" description="Helical" evidence="1">
    <location>
        <begin position="57"/>
        <end position="85"/>
    </location>
</feature>
<dbReference type="EMBL" id="JAGIOP010000002">
    <property type="protein sequence ID" value="MBP2452861.1"/>
    <property type="molecule type" value="Genomic_DNA"/>
</dbReference>
<accession>A0ABS4ZUK0</accession>
<evidence type="ECO:0000256" key="1">
    <source>
        <dbReference type="SAM" id="Phobius"/>
    </source>
</evidence>
<organism evidence="2 3">
    <name type="scientific">Mycolicibacterium lutetiense</name>
    <dbReference type="NCBI Taxonomy" id="1641992"/>
    <lineage>
        <taxon>Bacteria</taxon>
        <taxon>Bacillati</taxon>
        <taxon>Actinomycetota</taxon>
        <taxon>Actinomycetes</taxon>
        <taxon>Mycobacteriales</taxon>
        <taxon>Mycobacteriaceae</taxon>
        <taxon>Mycolicibacterium</taxon>
    </lineage>
</organism>
<keyword evidence="1" id="KW-0812">Transmembrane</keyword>
<keyword evidence="1" id="KW-0472">Membrane</keyword>